<dbReference type="RefSeq" id="WP_281901745.1">
    <property type="nucleotide sequence ID" value="NZ_BSDI01000040.1"/>
</dbReference>
<keyword evidence="5" id="KW-1185">Reference proteome</keyword>
<evidence type="ECO:0000313" key="4">
    <source>
        <dbReference type="EMBL" id="GLI01046.1"/>
    </source>
</evidence>
<feature type="domain" description="Transglutaminase-like" evidence="3">
    <location>
        <begin position="488"/>
        <end position="556"/>
    </location>
</feature>
<sequence>MTVEGAKRGSGTVGDAVQIGLSIVATAPAALIFQDFFATEGYLYSAVAALAGVAVLTFVAAKRRWQAVRIVYAGVGGFVVLAAIAVSIHGAQIGQPWTTTALEAVRGLATGWARMLSIGLPADLDTRMLVTVLLLVWTAAFVAVLLALRTASPLAPAFPSLLAFTAGLVMVASAGHTHSWLAVVLAFATGALALVRARRQAATVRARAEGDRLAARRRMPAAVLLGVPAIAAVALASTGAIQFGLPAAGDRRADPRPLHPYGLRHPDLLSPLSMVRSQLDEKPARTVLVVQTPDEAAAPVELIRTAALDTFDGALWTAHDNHLLAGRRLPANERSDAGPRQALTIGIRSLDGPYLPVAGWPLQVELAGPRQIQIGYSATSGTVVADTADGRLDGITYTIIGAGVTAGDVDSTAAPSRSAAFARYVQLPEDGLRPQIRGLAHQLTDVEPTTPGKLSALEAYLRSLPYDLSAPPGHSYAAIGRMLGAPANVRDAHGYAEQHASAFVVLARLLNMPARVAVGYRLPSTGAIRTVTTREAHAWAEVHLDGYGWVAYDPTDPERKSKSAIAEPTVVPTPSNAGAAQPEATPSIVPSPPPPKRPEPPPGFSSLLAIALGITGAATGLIIGVPMVKVVRRRHRRRAPTAPARVVGAWCETVDRLVERRLAVPGSMTATEIAMRAEAKLGARACALPELATLATRATFGPGHLAPDAALRAWRLEREFRRGLVRGWAAPRRLHVWFSPRPLIVAVKTRRRRNARRQYRRRP</sequence>
<name>A0ABQ5R3D5_9ACTN</name>
<feature type="transmembrane region" description="Helical" evidence="2">
    <location>
        <begin position="128"/>
        <end position="148"/>
    </location>
</feature>
<reference evidence="4" key="1">
    <citation type="submission" date="2022-12" db="EMBL/GenBank/DDBJ databases">
        <title>New Phytohabitans aurantiacus sp. RD004123 nov., an actinomycete isolated from soil.</title>
        <authorList>
            <person name="Triningsih D.W."/>
            <person name="Harunari E."/>
            <person name="Igarashi Y."/>
        </authorList>
    </citation>
    <scope>NUCLEOTIDE SEQUENCE</scope>
    <source>
        <strain evidence="4">RD004123</strain>
    </source>
</reference>
<proteinExistence type="predicted"/>
<dbReference type="SMART" id="SM00460">
    <property type="entry name" value="TGc"/>
    <property type="match status" value="1"/>
</dbReference>
<dbReference type="EMBL" id="BSDI01000040">
    <property type="protein sequence ID" value="GLI01046.1"/>
    <property type="molecule type" value="Genomic_DNA"/>
</dbReference>
<feature type="transmembrane region" description="Helical" evidence="2">
    <location>
        <begin position="604"/>
        <end position="628"/>
    </location>
</feature>
<dbReference type="PANTHER" id="PTHR42736">
    <property type="entry name" value="PROTEIN-GLUTAMINE GAMMA-GLUTAMYLTRANSFERASE"/>
    <property type="match status" value="1"/>
</dbReference>
<protein>
    <recommendedName>
        <fullName evidence="3">Transglutaminase-like domain-containing protein</fullName>
    </recommendedName>
</protein>
<dbReference type="PANTHER" id="PTHR42736:SF1">
    <property type="entry name" value="PROTEIN-GLUTAMINE GAMMA-GLUTAMYLTRANSFERASE"/>
    <property type="match status" value="1"/>
</dbReference>
<keyword evidence="2" id="KW-1133">Transmembrane helix</keyword>
<dbReference type="Proteomes" id="UP001144280">
    <property type="component" value="Unassembled WGS sequence"/>
</dbReference>
<dbReference type="InterPro" id="IPR021878">
    <property type="entry name" value="TgpA_N"/>
</dbReference>
<dbReference type="Pfam" id="PF11992">
    <property type="entry name" value="TgpA_N"/>
    <property type="match status" value="1"/>
</dbReference>
<dbReference type="InterPro" id="IPR002931">
    <property type="entry name" value="Transglutaminase-like"/>
</dbReference>
<dbReference type="Pfam" id="PF01841">
    <property type="entry name" value="Transglut_core"/>
    <property type="match status" value="1"/>
</dbReference>
<feature type="transmembrane region" description="Helical" evidence="2">
    <location>
        <begin position="155"/>
        <end position="174"/>
    </location>
</feature>
<feature type="transmembrane region" description="Helical" evidence="2">
    <location>
        <begin position="70"/>
        <end position="91"/>
    </location>
</feature>
<dbReference type="Gene3D" id="3.10.620.30">
    <property type="match status" value="1"/>
</dbReference>
<keyword evidence="2" id="KW-0472">Membrane</keyword>
<evidence type="ECO:0000259" key="3">
    <source>
        <dbReference type="SMART" id="SM00460"/>
    </source>
</evidence>
<evidence type="ECO:0000313" key="5">
    <source>
        <dbReference type="Proteomes" id="UP001144280"/>
    </source>
</evidence>
<dbReference type="SUPFAM" id="SSF54001">
    <property type="entry name" value="Cysteine proteinases"/>
    <property type="match status" value="1"/>
</dbReference>
<organism evidence="4 5">
    <name type="scientific">Phytohabitans aurantiacus</name>
    <dbReference type="NCBI Taxonomy" id="3016789"/>
    <lineage>
        <taxon>Bacteria</taxon>
        <taxon>Bacillati</taxon>
        <taxon>Actinomycetota</taxon>
        <taxon>Actinomycetes</taxon>
        <taxon>Micromonosporales</taxon>
        <taxon>Micromonosporaceae</taxon>
    </lineage>
</organism>
<feature type="transmembrane region" description="Helical" evidence="2">
    <location>
        <begin position="180"/>
        <end position="197"/>
    </location>
</feature>
<feature type="transmembrane region" description="Helical" evidence="2">
    <location>
        <begin position="41"/>
        <end position="61"/>
    </location>
</feature>
<evidence type="ECO:0000256" key="2">
    <source>
        <dbReference type="SAM" id="Phobius"/>
    </source>
</evidence>
<feature type="transmembrane region" description="Helical" evidence="2">
    <location>
        <begin position="222"/>
        <end position="245"/>
    </location>
</feature>
<gene>
    <name evidence="4" type="ORF">Pa4123_63220</name>
</gene>
<feature type="compositionally biased region" description="Pro residues" evidence="1">
    <location>
        <begin position="589"/>
        <end position="602"/>
    </location>
</feature>
<evidence type="ECO:0000256" key="1">
    <source>
        <dbReference type="SAM" id="MobiDB-lite"/>
    </source>
</evidence>
<feature type="region of interest" description="Disordered" evidence="1">
    <location>
        <begin position="558"/>
        <end position="602"/>
    </location>
</feature>
<keyword evidence="2" id="KW-0812">Transmembrane</keyword>
<comment type="caution">
    <text evidence="4">The sequence shown here is derived from an EMBL/GenBank/DDBJ whole genome shotgun (WGS) entry which is preliminary data.</text>
</comment>
<dbReference type="InterPro" id="IPR052901">
    <property type="entry name" value="Bact_TGase-like"/>
</dbReference>
<dbReference type="InterPro" id="IPR038765">
    <property type="entry name" value="Papain-like_cys_pep_sf"/>
</dbReference>
<accession>A0ABQ5R3D5</accession>